<evidence type="ECO:0000259" key="2">
    <source>
        <dbReference type="Pfam" id="PF13847"/>
    </source>
</evidence>
<dbReference type="OrthoDB" id="2013972at2759"/>
<comment type="caution">
    <text evidence="3">The sequence shown here is derived from an EMBL/GenBank/DDBJ whole genome shotgun (WGS) entry which is preliminary data.</text>
</comment>
<evidence type="ECO:0000313" key="4">
    <source>
        <dbReference type="Proteomes" id="UP000789831"/>
    </source>
</evidence>
<feature type="non-terminal residue" evidence="3">
    <location>
        <position position="242"/>
    </location>
</feature>
<protein>
    <submittedName>
        <fullName evidence="3">11641_t:CDS:1</fullName>
    </submittedName>
</protein>
<dbReference type="Gene3D" id="3.40.50.150">
    <property type="entry name" value="Vaccinia Virus protein VP39"/>
    <property type="match status" value="1"/>
</dbReference>
<dbReference type="CDD" id="cd02440">
    <property type="entry name" value="AdoMet_MTases"/>
    <property type="match status" value="1"/>
</dbReference>
<dbReference type="SUPFAM" id="SSF53335">
    <property type="entry name" value="S-adenosyl-L-methionine-dependent methyltransferases"/>
    <property type="match status" value="1"/>
</dbReference>
<accession>A0A9N9DJM7</accession>
<evidence type="ECO:0000313" key="3">
    <source>
        <dbReference type="EMBL" id="CAG8643056.1"/>
    </source>
</evidence>
<name>A0A9N9DJM7_9GLOM</name>
<feature type="compositionally biased region" description="Polar residues" evidence="1">
    <location>
        <begin position="1"/>
        <end position="16"/>
    </location>
</feature>
<proteinExistence type="predicted"/>
<dbReference type="AlphaFoldDB" id="A0A9N9DJM7"/>
<dbReference type="EMBL" id="CAJVPL010004099">
    <property type="protein sequence ID" value="CAG8643056.1"/>
    <property type="molecule type" value="Genomic_DNA"/>
</dbReference>
<evidence type="ECO:0000256" key="1">
    <source>
        <dbReference type="SAM" id="MobiDB-lite"/>
    </source>
</evidence>
<feature type="domain" description="Methyltransferase" evidence="2">
    <location>
        <begin position="73"/>
        <end position="176"/>
    </location>
</feature>
<organism evidence="3 4">
    <name type="scientific">Ambispora gerdemannii</name>
    <dbReference type="NCBI Taxonomy" id="144530"/>
    <lineage>
        <taxon>Eukaryota</taxon>
        <taxon>Fungi</taxon>
        <taxon>Fungi incertae sedis</taxon>
        <taxon>Mucoromycota</taxon>
        <taxon>Glomeromycotina</taxon>
        <taxon>Glomeromycetes</taxon>
        <taxon>Archaeosporales</taxon>
        <taxon>Ambisporaceae</taxon>
        <taxon>Ambispora</taxon>
    </lineage>
</organism>
<gene>
    <name evidence="3" type="ORF">AGERDE_LOCUS11066</name>
</gene>
<dbReference type="Pfam" id="PF13847">
    <property type="entry name" value="Methyltransf_31"/>
    <property type="match status" value="1"/>
</dbReference>
<feature type="region of interest" description="Disordered" evidence="1">
    <location>
        <begin position="1"/>
        <end position="36"/>
    </location>
</feature>
<reference evidence="3" key="1">
    <citation type="submission" date="2021-06" db="EMBL/GenBank/DDBJ databases">
        <authorList>
            <person name="Kallberg Y."/>
            <person name="Tangrot J."/>
            <person name="Rosling A."/>
        </authorList>
    </citation>
    <scope>NUCLEOTIDE SEQUENCE</scope>
    <source>
        <strain evidence="3">MT106</strain>
    </source>
</reference>
<keyword evidence="4" id="KW-1185">Reference proteome</keyword>
<dbReference type="Proteomes" id="UP000789831">
    <property type="component" value="Unassembled WGS sequence"/>
</dbReference>
<dbReference type="InterPro" id="IPR029063">
    <property type="entry name" value="SAM-dependent_MTases_sf"/>
</dbReference>
<sequence length="242" mass="27501">INMGNSKSISRKQNINLEDERQRQQSNDSSGFKEEYYLPKTEPQIDRLQRQHFIVQHIFGSNFYCPMEETLNMGARVLDGGCGPGAWLLDMATNYPNSQFFGVDIEPVYPSQIKPENTNFHQCDLTKLEQLGFEENSFDMVRTGHLFLSLSKEDYTKIIEKMLKFPGGYFEISESESILSNGGPKMTRMANTIVEGLKKSTELTLNYEKMFLATEQLLNIQQETRVVKIGPPGGIAGELHLS</sequence>
<dbReference type="InterPro" id="IPR025714">
    <property type="entry name" value="Methyltranfer_dom"/>
</dbReference>